<gene>
    <name evidence="9" type="ORF">EWM63_01190</name>
</gene>
<evidence type="ECO:0000256" key="5">
    <source>
        <dbReference type="ARBA" id="ARBA00045658"/>
    </source>
</evidence>
<evidence type="ECO:0000256" key="3">
    <source>
        <dbReference type="ARBA" id="ARBA00023186"/>
    </source>
</evidence>
<feature type="domain" description="CobW C-terminal" evidence="8">
    <location>
        <begin position="289"/>
        <end position="383"/>
    </location>
</feature>
<dbReference type="AlphaFoldDB" id="A0A4P6L617"/>
<name>A0A4P6L617_9BURK</name>
<comment type="similarity">
    <text evidence="4">Belongs to the SIMIBI class G3E GTPase family. ZNG1 subfamily.</text>
</comment>
<dbReference type="InterPro" id="IPR051316">
    <property type="entry name" value="Zinc-reg_GTPase_activator"/>
</dbReference>
<dbReference type="InterPro" id="IPR011629">
    <property type="entry name" value="CobW-like_C"/>
</dbReference>
<evidence type="ECO:0000256" key="6">
    <source>
        <dbReference type="ARBA" id="ARBA00049117"/>
    </source>
</evidence>
<protein>
    <submittedName>
        <fullName evidence="9">GTP-binding protein</fullName>
    </submittedName>
</protein>
<keyword evidence="10" id="KW-1185">Reference proteome</keyword>
<keyword evidence="2" id="KW-0378">Hydrolase</keyword>
<evidence type="ECO:0000256" key="7">
    <source>
        <dbReference type="SAM" id="MobiDB-lite"/>
    </source>
</evidence>
<reference evidence="9 10" key="1">
    <citation type="submission" date="2019-02" db="EMBL/GenBank/DDBJ databases">
        <title>Draft Genome Sequences of Six Type Strains of the Genus Massilia.</title>
        <authorList>
            <person name="Miess H."/>
            <person name="Frediansyhah A."/>
            <person name="Gross H."/>
        </authorList>
    </citation>
    <scope>NUCLEOTIDE SEQUENCE [LARGE SCALE GENOMIC DNA]</scope>
    <source>
        <strain evidence="9 10">DSM 17473</strain>
    </source>
</reference>
<keyword evidence="3" id="KW-0143">Chaperone</keyword>
<dbReference type="SUPFAM" id="SSF90002">
    <property type="entry name" value="Hypothetical protein YjiA, C-terminal domain"/>
    <property type="match status" value="1"/>
</dbReference>
<dbReference type="CDD" id="cd03112">
    <property type="entry name" value="CobW-like"/>
    <property type="match status" value="1"/>
</dbReference>
<dbReference type="Pfam" id="PF02492">
    <property type="entry name" value="cobW"/>
    <property type="match status" value="1"/>
</dbReference>
<dbReference type="PANTHER" id="PTHR13748">
    <property type="entry name" value="COBW-RELATED"/>
    <property type="match status" value="1"/>
</dbReference>
<proteinExistence type="inferred from homology"/>
<evidence type="ECO:0000259" key="8">
    <source>
        <dbReference type="SMART" id="SM00833"/>
    </source>
</evidence>
<dbReference type="InterPro" id="IPR027417">
    <property type="entry name" value="P-loop_NTPase"/>
</dbReference>
<comment type="function">
    <text evidence="5">Zinc chaperone that directly transfers zinc cofactor to target proteins, thereby activating them. Zinc is transferred from the CXCC motif in the GTPase domain to the zinc binding site in target proteins in a process requiring GTP hydrolysis.</text>
</comment>
<feature type="region of interest" description="Disordered" evidence="7">
    <location>
        <begin position="256"/>
        <end position="288"/>
    </location>
</feature>
<dbReference type="InterPro" id="IPR036627">
    <property type="entry name" value="CobW-likC_sf"/>
</dbReference>
<evidence type="ECO:0000313" key="10">
    <source>
        <dbReference type="Proteomes" id="UP000290637"/>
    </source>
</evidence>
<dbReference type="KEGG" id="plue:EWM63_01190"/>
<dbReference type="InterPro" id="IPR003495">
    <property type="entry name" value="CobW/HypB/UreG_nucleotide-bd"/>
</dbReference>
<dbReference type="EMBL" id="CP035913">
    <property type="protein sequence ID" value="QBE66997.1"/>
    <property type="molecule type" value="Genomic_DNA"/>
</dbReference>
<evidence type="ECO:0000256" key="2">
    <source>
        <dbReference type="ARBA" id="ARBA00022801"/>
    </source>
</evidence>
<feature type="compositionally biased region" description="Basic and acidic residues" evidence="7">
    <location>
        <begin position="278"/>
        <end position="288"/>
    </location>
</feature>
<dbReference type="GO" id="GO:0016787">
    <property type="term" value="F:hydrolase activity"/>
    <property type="evidence" value="ECO:0007669"/>
    <property type="project" value="UniProtKB-KW"/>
</dbReference>
<evidence type="ECO:0000256" key="1">
    <source>
        <dbReference type="ARBA" id="ARBA00022741"/>
    </source>
</evidence>
<organism evidence="9 10">
    <name type="scientific">Pseudoduganella lutea</name>
    <dbReference type="NCBI Taxonomy" id="321985"/>
    <lineage>
        <taxon>Bacteria</taxon>
        <taxon>Pseudomonadati</taxon>
        <taxon>Pseudomonadota</taxon>
        <taxon>Betaproteobacteria</taxon>
        <taxon>Burkholderiales</taxon>
        <taxon>Oxalobacteraceae</taxon>
        <taxon>Telluria group</taxon>
        <taxon>Pseudoduganella</taxon>
    </lineage>
</organism>
<dbReference type="Gene3D" id="3.40.50.300">
    <property type="entry name" value="P-loop containing nucleotide triphosphate hydrolases"/>
    <property type="match status" value="1"/>
</dbReference>
<dbReference type="GO" id="GO:0005737">
    <property type="term" value="C:cytoplasm"/>
    <property type="evidence" value="ECO:0007669"/>
    <property type="project" value="TreeGrafter"/>
</dbReference>
<evidence type="ECO:0000256" key="4">
    <source>
        <dbReference type="ARBA" id="ARBA00034320"/>
    </source>
</evidence>
<keyword evidence="1" id="KW-0547">Nucleotide-binding</keyword>
<dbReference type="GO" id="GO:0000166">
    <property type="term" value="F:nucleotide binding"/>
    <property type="evidence" value="ECO:0007669"/>
    <property type="project" value="UniProtKB-KW"/>
</dbReference>
<dbReference type="Gene3D" id="3.30.1220.10">
    <property type="entry name" value="CobW-like, C-terminal domain"/>
    <property type="match status" value="1"/>
</dbReference>
<comment type="catalytic activity">
    <reaction evidence="6">
        <text>GTP + H2O = GDP + phosphate + H(+)</text>
        <dbReference type="Rhea" id="RHEA:19669"/>
        <dbReference type="ChEBI" id="CHEBI:15377"/>
        <dbReference type="ChEBI" id="CHEBI:15378"/>
        <dbReference type="ChEBI" id="CHEBI:37565"/>
        <dbReference type="ChEBI" id="CHEBI:43474"/>
        <dbReference type="ChEBI" id="CHEBI:58189"/>
    </reaction>
    <physiologicalReaction direction="left-to-right" evidence="6">
        <dbReference type="Rhea" id="RHEA:19670"/>
    </physiologicalReaction>
</comment>
<evidence type="ECO:0000313" key="9">
    <source>
        <dbReference type="EMBL" id="QBE66997.1"/>
    </source>
</evidence>
<dbReference type="SMART" id="SM00833">
    <property type="entry name" value="CobW_C"/>
    <property type="match status" value="1"/>
</dbReference>
<dbReference type="SUPFAM" id="SSF52540">
    <property type="entry name" value="P-loop containing nucleoside triphosphate hydrolases"/>
    <property type="match status" value="1"/>
</dbReference>
<dbReference type="OrthoDB" id="9808822at2"/>
<dbReference type="PANTHER" id="PTHR13748:SF62">
    <property type="entry name" value="COBW DOMAIN-CONTAINING PROTEIN"/>
    <property type="match status" value="1"/>
</dbReference>
<dbReference type="Pfam" id="PF07683">
    <property type="entry name" value="CobW_C"/>
    <property type="match status" value="1"/>
</dbReference>
<dbReference type="Proteomes" id="UP000290637">
    <property type="component" value="Chromosome"/>
</dbReference>
<sequence length="393" mass="42169">MMHETGAAGTIPVTILTGFLGAGKTTLLNHILTAQHGMRIAVIENEFGAVDVDSDLVLASSEEIFQMTNGCICCVVDVRKDLVRILQALLARPEQFDHIIVETSGLADPTPVAATFFMDNDVARRLRLDGVVTLVDALHIEGHLDDPALAGMDNQAVDQIVAADRVIINKTDLVEPAKARALEERMRAINQGARILYSCHAQVDLGQVLGIGGFDSGAALVDPHFLDEHEAHVRDDSHAHAHECGGDECDHASHAHAHAHASHADIPGGVCEAPGNRAEAHGHSHDPSVESVSLTFAAPFDRRLLDAWLAQLLQAQGDDLFRLKGILAIAGDGRRHVLQAVHRVLDLRPADTWPAGGSRVSKLVFIGRNLDRDTLKSGLDWCLAVPATAVLEA</sequence>
<accession>A0A4P6L617</accession>